<dbReference type="KEGG" id="rhi:NGR_b05620"/>
<geneLocation type="plasmid" evidence="2">
    <name>sym pNGR234b</name>
</geneLocation>
<reference evidence="2" key="1">
    <citation type="journal article" date="2004" name="J. Bacteriol.">
        <title>An evolutionary hot spot: the pNGR234b replicon of Rhizobium sp. strain NGR234.</title>
        <authorList>
            <person name="Streit W.R."/>
            <person name="Schmitz R.A."/>
            <person name="Perret X."/>
            <person name="Staehelin C."/>
            <person name="Deakin W.J."/>
            <person name="Raasch C."/>
            <person name="Liesegang H."/>
            <person name="Broughton W.J."/>
        </authorList>
    </citation>
    <scope>NUCLEOTIDE SEQUENCE [LARGE SCALE GENOMIC DNA]</scope>
    <source>
        <strain evidence="2">NBRC 101917 / NGR234</strain>
    </source>
</reference>
<dbReference type="HOGENOM" id="CLU_2571460_0_0_5"/>
<organism evidence="1 2">
    <name type="scientific">Sinorhizobium fredii (strain NBRC 101917 / NGR234)</name>
    <dbReference type="NCBI Taxonomy" id="394"/>
    <lineage>
        <taxon>Bacteria</taxon>
        <taxon>Pseudomonadati</taxon>
        <taxon>Pseudomonadota</taxon>
        <taxon>Alphaproteobacteria</taxon>
        <taxon>Hyphomicrobiales</taxon>
        <taxon>Rhizobiaceae</taxon>
        <taxon>Sinorhizobium/Ensifer group</taxon>
        <taxon>Sinorhizobium</taxon>
    </lineage>
</organism>
<sequence length="81" mass="8716">MSNSVQWQDLGHDAVPPAKMTVNHVGAITWNPICPPARKVGDEMPGATYPEGLPVKVDLRRGRNIVASAAWLGTAIEAMRP</sequence>
<protein>
    <submittedName>
        <fullName evidence="1">Uncharacterized protein</fullName>
    </submittedName>
</protein>
<accession>C3KPL3</accession>
<reference evidence="1 2" key="2">
    <citation type="journal article" date="2009" name="Appl. Environ. Microbiol.">
        <title>Rhizobium sp. strain NGR234 possesses a remarkable number of secretion systems.</title>
        <authorList>
            <person name="Schmeisser C."/>
            <person name="Liesegang H."/>
            <person name="Krysciak D."/>
            <person name="Bakkou N."/>
            <person name="Le Quere A."/>
            <person name="Wollherr A."/>
            <person name="Heinemeyer I."/>
            <person name="Morgenstern B."/>
            <person name="Pommerening-Roeser A."/>
            <person name="Flores M."/>
            <person name="Palacios R."/>
            <person name="Brenner S."/>
            <person name="Gottschalk G."/>
            <person name="Schmitz R.A."/>
            <person name="Broughton W.J."/>
            <person name="Perret X."/>
            <person name="Strittmatter A.W."/>
            <person name="Streit W.R."/>
        </authorList>
    </citation>
    <scope>NUCLEOTIDE SEQUENCE [LARGE SCALE GENOMIC DNA]</scope>
    <source>
        <strain evidence="2">NBRC 101917 / NGR234</strain>
    </source>
</reference>
<name>C3KPL3_SINFN</name>
<dbReference type="Proteomes" id="UP000001054">
    <property type="component" value="Plasmid pNGR234b"/>
</dbReference>
<dbReference type="AlphaFoldDB" id="C3KPL3"/>
<keyword evidence="2" id="KW-1185">Reference proteome</keyword>
<evidence type="ECO:0000313" key="2">
    <source>
        <dbReference type="Proteomes" id="UP000001054"/>
    </source>
</evidence>
<proteinExistence type="predicted"/>
<gene>
    <name evidence="1" type="ordered locus">NGR_b05620</name>
</gene>
<dbReference type="EMBL" id="CP000874">
    <property type="protein sequence ID" value="ACP22021.1"/>
    <property type="molecule type" value="Genomic_DNA"/>
</dbReference>
<keyword evidence="1" id="KW-0614">Plasmid</keyword>
<evidence type="ECO:0000313" key="1">
    <source>
        <dbReference type="EMBL" id="ACP22021.1"/>
    </source>
</evidence>